<feature type="domain" description="ImpA N-terminal" evidence="2">
    <location>
        <begin position="8"/>
        <end position="129"/>
    </location>
</feature>
<dbReference type="Proteomes" id="UP001157355">
    <property type="component" value="Unassembled WGS sequence"/>
</dbReference>
<dbReference type="PANTHER" id="PTHR37951:SF1">
    <property type="entry name" value="TYPE VI SECRETION SYSTEM COMPONENT TSSA1"/>
    <property type="match status" value="1"/>
</dbReference>
<evidence type="ECO:0000313" key="4">
    <source>
        <dbReference type="Proteomes" id="UP001157355"/>
    </source>
</evidence>
<sequence length="434" mass="46777">MRLDDLIKPISPDAPCGEDLLALDDPDFCDYYFNVEDRLPTSYFNMVRGTLFDSKSVDQKGETAQLDALLKRSRDLRLLGLEAKFQILSGRFKGFAEAVMGFAALLESYPGDVHPIDPVDRQNAIEELNSLATIAAPLDYAILLTDKRVGDIMYRGFGTATGKIPAREGEAPGDAAAISGALSSSENAKAVDALYEQLTGMRSAISTMTQLCRSSPQPFSPKLDRLDDKLADLLAMVVDARGDLGGTPAAAGDGIESDAGATAAVSVGAATTITVQTGTAEVPNHRAAYQLLQAVERYFATTEPASLAMVLVTQSRLLIGRPLVEALDALLENSAGYAKINFGSDTGFEISMSRMRDLSGQANITSEDFSTPDENDPAPPEVVSRDHAGQILKLIEDFFRMREPASPIPILLFKARNMLSKDFHALVRELIPPN</sequence>
<evidence type="ECO:0000256" key="1">
    <source>
        <dbReference type="SAM" id="MobiDB-lite"/>
    </source>
</evidence>
<evidence type="ECO:0000313" key="3">
    <source>
        <dbReference type="EMBL" id="GLS86109.1"/>
    </source>
</evidence>
<name>A0AA37U2A4_9RHOB</name>
<dbReference type="InterPro" id="IPR017740">
    <property type="entry name" value="TssA-like"/>
</dbReference>
<comment type="caution">
    <text evidence="3">The sequence shown here is derived from an EMBL/GenBank/DDBJ whole genome shotgun (WGS) entry which is preliminary data.</text>
</comment>
<organism evidence="3 4">
    <name type="scientific">Cypionkella aquatica</name>
    <dbReference type="NCBI Taxonomy" id="1756042"/>
    <lineage>
        <taxon>Bacteria</taxon>
        <taxon>Pseudomonadati</taxon>
        <taxon>Pseudomonadota</taxon>
        <taxon>Alphaproteobacteria</taxon>
        <taxon>Rhodobacterales</taxon>
        <taxon>Paracoccaceae</taxon>
        <taxon>Cypionkella</taxon>
    </lineage>
</organism>
<protein>
    <recommendedName>
        <fullName evidence="2">ImpA N-terminal domain-containing protein</fullName>
    </recommendedName>
</protein>
<keyword evidence="4" id="KW-1185">Reference proteome</keyword>
<dbReference type="InterPro" id="IPR010657">
    <property type="entry name" value="ImpA_N"/>
</dbReference>
<dbReference type="PANTHER" id="PTHR37951">
    <property type="entry name" value="CYTOPLASMIC PROTEIN-RELATED"/>
    <property type="match status" value="1"/>
</dbReference>
<dbReference type="AlphaFoldDB" id="A0AA37U2A4"/>
<dbReference type="RefSeq" id="WP_284324314.1">
    <property type="nucleotide sequence ID" value="NZ_BSPP01000004.1"/>
</dbReference>
<reference evidence="3 4" key="1">
    <citation type="journal article" date="2014" name="Int. J. Syst. Evol. Microbiol.">
        <title>Complete genome sequence of Corynebacterium casei LMG S-19264T (=DSM 44701T), isolated from a smear-ripened cheese.</title>
        <authorList>
            <consortium name="US DOE Joint Genome Institute (JGI-PGF)"/>
            <person name="Walter F."/>
            <person name="Albersmeier A."/>
            <person name="Kalinowski J."/>
            <person name="Ruckert C."/>
        </authorList>
    </citation>
    <scope>NUCLEOTIDE SEQUENCE [LARGE SCALE GENOMIC DNA]</scope>
    <source>
        <strain evidence="3 4">NBRC 111766</strain>
    </source>
</reference>
<gene>
    <name evidence="3" type="ORF">GCM10010873_10830</name>
</gene>
<proteinExistence type="predicted"/>
<dbReference type="Pfam" id="PF06812">
    <property type="entry name" value="ImpA_N"/>
    <property type="match status" value="1"/>
</dbReference>
<evidence type="ECO:0000259" key="2">
    <source>
        <dbReference type="Pfam" id="PF06812"/>
    </source>
</evidence>
<feature type="region of interest" description="Disordered" evidence="1">
    <location>
        <begin position="364"/>
        <end position="383"/>
    </location>
</feature>
<dbReference type="EMBL" id="BSPP01000004">
    <property type="protein sequence ID" value="GLS86109.1"/>
    <property type="molecule type" value="Genomic_DNA"/>
</dbReference>
<accession>A0AA37U2A4</accession>